<evidence type="ECO:0000259" key="4">
    <source>
        <dbReference type="PROSITE" id="PS51186"/>
    </source>
</evidence>
<evidence type="ECO:0000313" key="6">
    <source>
        <dbReference type="Proteomes" id="UP000321196"/>
    </source>
</evidence>
<evidence type="ECO:0000256" key="2">
    <source>
        <dbReference type="ARBA" id="ARBA00022679"/>
    </source>
</evidence>
<dbReference type="InterPro" id="IPR000182">
    <property type="entry name" value="GNAT_dom"/>
</dbReference>
<dbReference type="AlphaFoldDB" id="A0A5C8HNU8"/>
<dbReference type="CDD" id="cd04301">
    <property type="entry name" value="NAT_SF"/>
    <property type="match status" value="1"/>
</dbReference>
<evidence type="ECO:0000313" key="5">
    <source>
        <dbReference type="EMBL" id="TXK05655.1"/>
    </source>
</evidence>
<organism evidence="5 6">
    <name type="scientific">Microbacterium mitrae</name>
    <dbReference type="NCBI Taxonomy" id="664640"/>
    <lineage>
        <taxon>Bacteria</taxon>
        <taxon>Bacillati</taxon>
        <taxon>Actinomycetota</taxon>
        <taxon>Actinomycetes</taxon>
        <taxon>Micrococcales</taxon>
        <taxon>Microbacteriaceae</taxon>
        <taxon>Microbacterium</taxon>
    </lineage>
</organism>
<dbReference type="EMBL" id="VRSW01000001">
    <property type="protein sequence ID" value="TXK05655.1"/>
    <property type="molecule type" value="Genomic_DNA"/>
</dbReference>
<protein>
    <submittedName>
        <fullName evidence="5">GNAT family N-acetyltransferase</fullName>
    </submittedName>
</protein>
<reference evidence="5 6" key="1">
    <citation type="submission" date="2019-08" db="EMBL/GenBank/DDBJ databases">
        <authorList>
            <person name="Dong K."/>
        </authorList>
    </citation>
    <scope>NUCLEOTIDE SEQUENCE [LARGE SCALE GENOMIC DNA]</scope>
    <source>
        <strain evidence="5 6">M4-8</strain>
    </source>
</reference>
<dbReference type="PROSITE" id="PS51186">
    <property type="entry name" value="GNAT"/>
    <property type="match status" value="1"/>
</dbReference>
<comment type="caution">
    <text evidence="5">The sequence shown here is derived from an EMBL/GenBank/DDBJ whole genome shotgun (WGS) entry which is preliminary data.</text>
</comment>
<dbReference type="Proteomes" id="UP000321196">
    <property type="component" value="Unassembled WGS sequence"/>
</dbReference>
<dbReference type="Pfam" id="PF00583">
    <property type="entry name" value="Acetyltransf_1"/>
    <property type="match status" value="1"/>
</dbReference>
<comment type="similarity">
    <text evidence="1">Belongs to the acetyltransferase family.</text>
</comment>
<dbReference type="FunFam" id="3.40.630.30:FF:000064">
    <property type="entry name" value="GNAT family acetyltransferase"/>
    <property type="match status" value="1"/>
</dbReference>
<gene>
    <name evidence="5" type="ORF">FVP60_01275</name>
</gene>
<dbReference type="PANTHER" id="PTHR10545">
    <property type="entry name" value="DIAMINE N-ACETYLTRANSFERASE"/>
    <property type="match status" value="1"/>
</dbReference>
<dbReference type="RefSeq" id="WP_147824466.1">
    <property type="nucleotide sequence ID" value="NZ_BAAARG010000001.1"/>
</dbReference>
<dbReference type="PANTHER" id="PTHR10545:SF29">
    <property type="entry name" value="GH14572P-RELATED"/>
    <property type="match status" value="1"/>
</dbReference>
<sequence length="168" mass="18687">MLPISLADGSVLREARVDDAAALLAHIRALAEYEREPDAVLNSVAAIEVTFFSENPHAFAHVVEREGSVVGIAIWFLTYSTWTGTHGLWLEDLHVYPSERGRGYGKLLMASLAAVCAQRGYRRMEWTVLDWNEPAIGLYRSLGATPMEEWTTQRLVGQDLLNLAESLS</sequence>
<evidence type="ECO:0000256" key="3">
    <source>
        <dbReference type="ARBA" id="ARBA00023315"/>
    </source>
</evidence>
<accession>A0A5C8HNU8</accession>
<keyword evidence="3" id="KW-0012">Acyltransferase</keyword>
<dbReference type="OrthoDB" id="9805924at2"/>
<dbReference type="SUPFAM" id="SSF55729">
    <property type="entry name" value="Acyl-CoA N-acyltransferases (Nat)"/>
    <property type="match status" value="1"/>
</dbReference>
<proteinExistence type="inferred from homology"/>
<evidence type="ECO:0000256" key="1">
    <source>
        <dbReference type="ARBA" id="ARBA00008694"/>
    </source>
</evidence>
<dbReference type="Gene3D" id="3.40.630.30">
    <property type="match status" value="1"/>
</dbReference>
<dbReference type="GO" id="GO:0008080">
    <property type="term" value="F:N-acetyltransferase activity"/>
    <property type="evidence" value="ECO:0007669"/>
    <property type="project" value="TreeGrafter"/>
</dbReference>
<feature type="domain" description="N-acetyltransferase" evidence="4">
    <location>
        <begin position="10"/>
        <end position="165"/>
    </location>
</feature>
<dbReference type="InterPro" id="IPR016181">
    <property type="entry name" value="Acyl_CoA_acyltransferase"/>
</dbReference>
<keyword evidence="2 5" id="KW-0808">Transferase</keyword>
<dbReference type="InterPro" id="IPR051016">
    <property type="entry name" value="Diverse_Substrate_AcTransf"/>
</dbReference>
<keyword evidence="6" id="KW-1185">Reference proteome</keyword>
<name>A0A5C8HNU8_9MICO</name>